<keyword evidence="6" id="KW-0902">Two-component regulatory system</keyword>
<evidence type="ECO:0000256" key="2">
    <source>
        <dbReference type="ARBA" id="ARBA00012438"/>
    </source>
</evidence>
<evidence type="ECO:0000256" key="6">
    <source>
        <dbReference type="ARBA" id="ARBA00023012"/>
    </source>
</evidence>
<evidence type="ECO:0000256" key="7">
    <source>
        <dbReference type="SAM" id="Phobius"/>
    </source>
</evidence>
<organism evidence="9 10">
    <name type="scientific">Marinifilum caeruleilacunae</name>
    <dbReference type="NCBI Taxonomy" id="2499076"/>
    <lineage>
        <taxon>Bacteria</taxon>
        <taxon>Pseudomonadati</taxon>
        <taxon>Bacteroidota</taxon>
        <taxon>Bacteroidia</taxon>
        <taxon>Marinilabiliales</taxon>
        <taxon>Marinifilaceae</taxon>
    </lineage>
</organism>
<keyword evidence="7" id="KW-1133">Transmembrane helix</keyword>
<dbReference type="PRINTS" id="PR00344">
    <property type="entry name" value="BCTRLSENSOR"/>
</dbReference>
<dbReference type="InterPro" id="IPR004358">
    <property type="entry name" value="Sig_transdc_His_kin-like_C"/>
</dbReference>
<dbReference type="PANTHER" id="PTHR43711">
    <property type="entry name" value="TWO-COMPONENT HISTIDINE KINASE"/>
    <property type="match status" value="1"/>
</dbReference>
<dbReference type="SUPFAM" id="SSF55874">
    <property type="entry name" value="ATPase domain of HSP90 chaperone/DNA topoisomerase II/histidine kinase"/>
    <property type="match status" value="1"/>
</dbReference>
<evidence type="ECO:0000256" key="5">
    <source>
        <dbReference type="ARBA" id="ARBA00022777"/>
    </source>
</evidence>
<dbReference type="EMBL" id="RZNH01000012">
    <property type="protein sequence ID" value="NOU59964.1"/>
    <property type="molecule type" value="Genomic_DNA"/>
</dbReference>
<keyword evidence="10" id="KW-1185">Reference proteome</keyword>
<dbReference type="Gene3D" id="3.30.565.10">
    <property type="entry name" value="Histidine kinase-like ATPase, C-terminal domain"/>
    <property type="match status" value="1"/>
</dbReference>
<evidence type="ECO:0000259" key="8">
    <source>
        <dbReference type="PROSITE" id="PS50109"/>
    </source>
</evidence>
<accession>A0ABX1WV45</accession>
<name>A0ABX1WV45_9BACT</name>
<dbReference type="CDD" id="cd00082">
    <property type="entry name" value="HisKA"/>
    <property type="match status" value="1"/>
</dbReference>
<protein>
    <recommendedName>
        <fullName evidence="2">histidine kinase</fullName>
        <ecNumber evidence="2">2.7.13.3</ecNumber>
    </recommendedName>
</protein>
<evidence type="ECO:0000256" key="3">
    <source>
        <dbReference type="ARBA" id="ARBA00022553"/>
    </source>
</evidence>
<dbReference type="Pfam" id="PF02518">
    <property type="entry name" value="HATPase_c"/>
    <property type="match status" value="1"/>
</dbReference>
<feature type="domain" description="Histidine kinase" evidence="8">
    <location>
        <begin position="292"/>
        <end position="511"/>
    </location>
</feature>
<evidence type="ECO:0000313" key="9">
    <source>
        <dbReference type="EMBL" id="NOU59964.1"/>
    </source>
</evidence>
<dbReference type="GO" id="GO:0016301">
    <property type="term" value="F:kinase activity"/>
    <property type="evidence" value="ECO:0007669"/>
    <property type="project" value="UniProtKB-KW"/>
</dbReference>
<keyword evidence="7" id="KW-0812">Transmembrane</keyword>
<dbReference type="InterPro" id="IPR003661">
    <property type="entry name" value="HisK_dim/P_dom"/>
</dbReference>
<dbReference type="InterPro" id="IPR036097">
    <property type="entry name" value="HisK_dim/P_sf"/>
</dbReference>
<keyword evidence="4" id="KW-0808">Transferase</keyword>
<dbReference type="InterPro" id="IPR050736">
    <property type="entry name" value="Sensor_HK_Regulatory"/>
</dbReference>
<dbReference type="SMART" id="SM00387">
    <property type="entry name" value="HATPase_c"/>
    <property type="match status" value="1"/>
</dbReference>
<dbReference type="InterPro" id="IPR003594">
    <property type="entry name" value="HATPase_dom"/>
</dbReference>
<comment type="caution">
    <text evidence="9">The sequence shown here is derived from an EMBL/GenBank/DDBJ whole genome shotgun (WGS) entry which is preliminary data.</text>
</comment>
<dbReference type="InterPro" id="IPR036890">
    <property type="entry name" value="HATPase_C_sf"/>
</dbReference>
<keyword evidence="5 9" id="KW-0418">Kinase</keyword>
<dbReference type="Proteomes" id="UP000732105">
    <property type="component" value="Unassembled WGS sequence"/>
</dbReference>
<dbReference type="PANTHER" id="PTHR43711:SF31">
    <property type="entry name" value="HISTIDINE KINASE"/>
    <property type="match status" value="1"/>
</dbReference>
<keyword evidence="3" id="KW-0597">Phosphoprotein</keyword>
<dbReference type="PROSITE" id="PS50109">
    <property type="entry name" value="HIS_KIN"/>
    <property type="match status" value="1"/>
</dbReference>
<dbReference type="InterPro" id="IPR005467">
    <property type="entry name" value="His_kinase_dom"/>
</dbReference>
<reference evidence="9 10" key="1">
    <citation type="submission" date="2018-12" db="EMBL/GenBank/DDBJ databases">
        <title>Marinifilum JC070 sp. nov., a marine bacterium isolated from Yongle Blue Hole in the South China Sea.</title>
        <authorList>
            <person name="Fu T."/>
        </authorList>
    </citation>
    <scope>NUCLEOTIDE SEQUENCE [LARGE SCALE GENOMIC DNA]</scope>
    <source>
        <strain evidence="9 10">JC070</strain>
    </source>
</reference>
<dbReference type="Gene3D" id="1.10.287.130">
    <property type="match status" value="1"/>
</dbReference>
<evidence type="ECO:0000313" key="10">
    <source>
        <dbReference type="Proteomes" id="UP000732105"/>
    </source>
</evidence>
<keyword evidence="7" id="KW-0472">Membrane</keyword>
<evidence type="ECO:0000256" key="1">
    <source>
        <dbReference type="ARBA" id="ARBA00000085"/>
    </source>
</evidence>
<dbReference type="EC" id="2.7.13.3" evidence="2"/>
<dbReference type="SUPFAM" id="SSF47384">
    <property type="entry name" value="Homodimeric domain of signal transducing histidine kinase"/>
    <property type="match status" value="1"/>
</dbReference>
<sequence length="511" mass="58919">MIKPGLKIGIVLTLILVLPSLFFSAYEISNLSKNEAVIDSIYTGQLESVLFSLNQYSEDVLSGWANQLERETDDIESILTKNYSILAIGLKSSTDLNLITKEKIPEDSTVSLKKRLELDFALNLKKIEQLQRYVKSGYRKIEALQNSYQDRSLFAFAVQKDSVLVNTVLFLVDTDKFIRENLGPKIQMVAQERFYISVFRENSSDEVFTNDLQAGEDKNIRQRKEIWLFPEYDLGIQMRGNTIEDLVRERTRTNIILLIVMDVILLLGAWFVFKNIRKQIKLNQLKTDFISNVSHEIRTPLALINMYSETLEMGRIPSEEKKMEYYKVINTEANRLSRMVNKILNFSRIERGKREYHFTPCNLNVELETILENYKQHFDQNGFEILFEKDQNLPELILDKEAVGEAIINLIDNSMKYSEDVKRIEIRTTFKADRVYLSVKDYGIGIARKDQAFIFDKFFRVSTGNLALKAKGSGIGLSIVKHIMDAHQAKVELESSEGKGSCFTLVFPINK</sequence>
<evidence type="ECO:0000256" key="4">
    <source>
        <dbReference type="ARBA" id="ARBA00022679"/>
    </source>
</evidence>
<dbReference type="Pfam" id="PF00512">
    <property type="entry name" value="HisKA"/>
    <property type="match status" value="1"/>
</dbReference>
<gene>
    <name evidence="9" type="ORF">ELS83_09025</name>
</gene>
<comment type="catalytic activity">
    <reaction evidence="1">
        <text>ATP + protein L-histidine = ADP + protein N-phospho-L-histidine.</text>
        <dbReference type="EC" id="2.7.13.3"/>
    </reaction>
</comment>
<dbReference type="RefSeq" id="WP_171595238.1">
    <property type="nucleotide sequence ID" value="NZ_RZNH01000012.1"/>
</dbReference>
<dbReference type="SMART" id="SM00388">
    <property type="entry name" value="HisKA"/>
    <property type="match status" value="1"/>
</dbReference>
<feature type="transmembrane region" description="Helical" evidence="7">
    <location>
        <begin position="255"/>
        <end position="273"/>
    </location>
</feature>
<proteinExistence type="predicted"/>